<accession>A0A7H0VDC0</accession>
<proteinExistence type="predicted"/>
<reference evidence="1 2" key="1">
    <citation type="submission" date="2020-08" db="EMBL/GenBank/DDBJ databases">
        <title>Croceimicrobium hydrocarbonivorans gen. nov., sp. nov., a novel marine bacterium isolated from a bacterial consortium that degrades polyethylene terephthalate.</title>
        <authorList>
            <person name="Liu R."/>
        </authorList>
    </citation>
    <scope>NUCLEOTIDE SEQUENCE [LARGE SCALE GENOMIC DNA]</scope>
    <source>
        <strain evidence="1 2">A20-9</strain>
    </source>
</reference>
<dbReference type="KEGG" id="chyd:H4K34_15260"/>
<dbReference type="RefSeq" id="WP_210758253.1">
    <property type="nucleotide sequence ID" value="NZ_CP060139.1"/>
</dbReference>
<dbReference type="AlphaFoldDB" id="A0A7H0VDC0"/>
<sequence length="513" mass="56177">MKKVGPLALLIFIVFACNKELDFDMINDIEVKSSATVPLANLTLSIEDLVSDIEDSTLVVDPSNALRIFYRQDSVFTYSIDDILTIPDQDPLPLPVDKTQPTFDLDVALGTIAGAQLYDATFESGKIEFTVNSNDTVQADTRFRFTYRNATLNGATYVDTFTLAAGTASLIDSSDLDGLVFDFTNGGNSVNALSIGLELIDTANVNQGNIIVCGVAMQDLRVAVANGYFGDRVQAAPPGDFDFQINGLERFTGGFYLTDPRLKLITRSTVGLPIEIVTEFIGENNDRQRVYLNNDPFLIQASPAPGVVAVSNLSLDPTNSDITEFLANIPQKIYYSGSIQVNPDGPSANPNFISNTSNVVVDFEVDVPMEFRLEDMRLDQTVEDIGADLENLDNLDELTVFFQSENRLPFDLNLKVSFINALGDSINGFDLPLLSAAPVDGNGRVTGPSIEENPVVFDRDMIEDFLQTRDLRFVASVNTTNNGQTSVKLYSDYDLKIKAAMQAKGNYQISNDQ</sequence>
<evidence type="ECO:0000313" key="2">
    <source>
        <dbReference type="Proteomes" id="UP000516305"/>
    </source>
</evidence>
<organism evidence="1 2">
    <name type="scientific">Croceimicrobium hydrocarbonivorans</name>
    <dbReference type="NCBI Taxonomy" id="2761580"/>
    <lineage>
        <taxon>Bacteria</taxon>
        <taxon>Pseudomonadati</taxon>
        <taxon>Bacteroidota</taxon>
        <taxon>Flavobacteriia</taxon>
        <taxon>Flavobacteriales</taxon>
        <taxon>Owenweeksiaceae</taxon>
        <taxon>Croceimicrobium</taxon>
    </lineage>
</organism>
<name>A0A7H0VDC0_9FLAO</name>
<dbReference type="Proteomes" id="UP000516305">
    <property type="component" value="Chromosome"/>
</dbReference>
<dbReference type="EMBL" id="CP060139">
    <property type="protein sequence ID" value="QNR23718.1"/>
    <property type="molecule type" value="Genomic_DNA"/>
</dbReference>
<dbReference type="PROSITE" id="PS51257">
    <property type="entry name" value="PROKAR_LIPOPROTEIN"/>
    <property type="match status" value="1"/>
</dbReference>
<evidence type="ECO:0000313" key="1">
    <source>
        <dbReference type="EMBL" id="QNR23718.1"/>
    </source>
</evidence>
<protein>
    <submittedName>
        <fullName evidence="1">Uncharacterized protein</fullName>
    </submittedName>
</protein>
<keyword evidence="2" id="KW-1185">Reference proteome</keyword>
<gene>
    <name evidence="1" type="ORF">H4K34_15260</name>
</gene>